<keyword evidence="2" id="KW-1185">Reference proteome</keyword>
<dbReference type="EMBL" id="MU394300">
    <property type="protein sequence ID" value="KAI6088587.1"/>
    <property type="molecule type" value="Genomic_DNA"/>
</dbReference>
<evidence type="ECO:0000313" key="1">
    <source>
        <dbReference type="EMBL" id="KAI6088587.1"/>
    </source>
</evidence>
<protein>
    <submittedName>
        <fullName evidence="1">Uncharacterized protein</fullName>
    </submittedName>
</protein>
<evidence type="ECO:0000313" key="2">
    <source>
        <dbReference type="Proteomes" id="UP001497680"/>
    </source>
</evidence>
<proteinExistence type="predicted"/>
<sequence>MSRHQAYRNYDYENDLDEFEGDDGIEDEEELSPEDRAQMDVGTAQVRTALGTESSKVTTQQIQEALWHYYYDIDKSVTYLTTKFIVPLSKKKGARKGEAREQHVSHASFFDDMPWLNVSKDRQTIFIEPLRNRGGLLGGASTPSKMSKLQALAAARKKKADDQKSEEKLRRVTQHLGNLSTAPELPESTKENVRPLCPSPGEVEGLTGAGKTIIPERASFEQVQVSDKRLQDQPEIANQLVQPLPVTASSPLLVATPSSFARALLRPTTSSAASSPKTYSFPYMNVTSSSTDAFSAPSPDDVVLKAQSQASSKKAAAPATKKKADPGAKSAEATTDGVNSLRIDDAPLPKSKNLDVLKEFQKTQSKKSASFVVVGHVDAGKSTLMGRLLLDLDVVDQRTIQKYRKEAESIGKSSFALAWVLDQRSEERSRGVTIDIATNKFETDTTSFTILDAPGHRDFIPNMIAGASQADFAILVVDATTGAFEAGLKGQTREHSLLLRSMGVSRIIVAINKLDTVGWSQTRFDEISQQVSGFLSATGFQLKNVSFVPVSGLLGDNIVRRSTDAAAGWYDGKTLVEELESSEPMARALHKPLRLTISEVYRSTQSPITISGRIDAGSLQAGDALLVQPSGEKAYVKSLELDQEPVDWAVAGQNVVIHLSNIDPIHIRVGDIICDTKHPIACIDTFTVKILAFDILMPMQVDVHRGRLHAAGQIVEMPALLDKVKGTVTKKKPRIVKPGSVARVVVKMGTKVPLEAGQRVVLRSGGDTVAAGLLE</sequence>
<reference evidence="1 2" key="1">
    <citation type="journal article" date="2022" name="New Phytol.">
        <title>Ecological generalism drives hyperdiversity of secondary metabolite gene clusters in xylarialean endophytes.</title>
        <authorList>
            <person name="Franco M.E.E."/>
            <person name="Wisecaver J.H."/>
            <person name="Arnold A.E."/>
            <person name="Ju Y.M."/>
            <person name="Slot J.C."/>
            <person name="Ahrendt S."/>
            <person name="Moore L.P."/>
            <person name="Eastman K.E."/>
            <person name="Scott K."/>
            <person name="Konkel Z."/>
            <person name="Mondo S.J."/>
            <person name="Kuo A."/>
            <person name="Hayes R.D."/>
            <person name="Haridas S."/>
            <person name="Andreopoulos B."/>
            <person name="Riley R."/>
            <person name="LaButti K."/>
            <person name="Pangilinan J."/>
            <person name="Lipzen A."/>
            <person name="Amirebrahimi M."/>
            <person name="Yan J."/>
            <person name="Adam C."/>
            <person name="Keymanesh K."/>
            <person name="Ng V."/>
            <person name="Louie K."/>
            <person name="Northen T."/>
            <person name="Drula E."/>
            <person name="Henrissat B."/>
            <person name="Hsieh H.M."/>
            <person name="Youens-Clark K."/>
            <person name="Lutzoni F."/>
            <person name="Miadlikowska J."/>
            <person name="Eastwood D.C."/>
            <person name="Hamelin R.C."/>
            <person name="Grigoriev I.V."/>
            <person name="U'Ren J.M."/>
        </authorList>
    </citation>
    <scope>NUCLEOTIDE SEQUENCE [LARGE SCALE GENOMIC DNA]</scope>
    <source>
        <strain evidence="1 2">ER1909</strain>
    </source>
</reference>
<name>A0ACC0D7R2_9PEZI</name>
<accession>A0ACC0D7R2</accession>
<comment type="caution">
    <text evidence="1">The sequence shown here is derived from an EMBL/GenBank/DDBJ whole genome shotgun (WGS) entry which is preliminary data.</text>
</comment>
<organism evidence="1 2">
    <name type="scientific">Hypoxylon rubiginosum</name>
    <dbReference type="NCBI Taxonomy" id="110542"/>
    <lineage>
        <taxon>Eukaryota</taxon>
        <taxon>Fungi</taxon>
        <taxon>Dikarya</taxon>
        <taxon>Ascomycota</taxon>
        <taxon>Pezizomycotina</taxon>
        <taxon>Sordariomycetes</taxon>
        <taxon>Xylariomycetidae</taxon>
        <taxon>Xylariales</taxon>
        <taxon>Hypoxylaceae</taxon>
        <taxon>Hypoxylon</taxon>
    </lineage>
</organism>
<gene>
    <name evidence="1" type="ORF">F4821DRAFT_233299</name>
</gene>
<dbReference type="Proteomes" id="UP001497680">
    <property type="component" value="Unassembled WGS sequence"/>
</dbReference>